<dbReference type="EMBL" id="BAEN01000035">
    <property type="protein sequence ID" value="GAC14201.1"/>
    <property type="molecule type" value="Genomic_DNA"/>
</dbReference>
<gene>
    <name evidence="4" type="primary">iunH</name>
    <name evidence="4" type="ORF">GLIP_1567</name>
</gene>
<dbReference type="Proteomes" id="UP000006334">
    <property type="component" value="Unassembled WGS sequence"/>
</dbReference>
<dbReference type="PANTHER" id="PTHR12304">
    <property type="entry name" value="INOSINE-URIDINE PREFERRING NUCLEOSIDE HYDROLASE"/>
    <property type="match status" value="1"/>
</dbReference>
<accession>K6XR77</accession>
<keyword evidence="5" id="KW-1185">Reference proteome</keyword>
<keyword evidence="2 4" id="KW-0326">Glycosidase</keyword>
<dbReference type="PANTHER" id="PTHR12304:SF46">
    <property type="entry name" value="INOSINE-ADENOSINE-GUANOSINE-NUCLEOSIDE HYDROLASE"/>
    <property type="match status" value="1"/>
</dbReference>
<dbReference type="InterPro" id="IPR001910">
    <property type="entry name" value="Inosine/uridine_hydrolase_dom"/>
</dbReference>
<dbReference type="Pfam" id="PF01156">
    <property type="entry name" value="IU_nuc_hydro"/>
    <property type="match status" value="1"/>
</dbReference>
<dbReference type="GO" id="GO:0008477">
    <property type="term" value="F:purine nucleosidase activity"/>
    <property type="evidence" value="ECO:0007669"/>
    <property type="project" value="UniProtKB-EC"/>
</dbReference>
<dbReference type="GO" id="GO:0006152">
    <property type="term" value="P:purine nucleoside catabolic process"/>
    <property type="evidence" value="ECO:0007669"/>
    <property type="project" value="TreeGrafter"/>
</dbReference>
<organism evidence="4 5">
    <name type="scientific">Aliiglaciecola lipolytica E3</name>
    <dbReference type="NCBI Taxonomy" id="1127673"/>
    <lineage>
        <taxon>Bacteria</taxon>
        <taxon>Pseudomonadati</taxon>
        <taxon>Pseudomonadota</taxon>
        <taxon>Gammaproteobacteria</taxon>
        <taxon>Alteromonadales</taxon>
        <taxon>Alteromonadaceae</taxon>
        <taxon>Aliiglaciecola</taxon>
    </lineage>
</organism>
<name>K6XR77_9ALTE</name>
<evidence type="ECO:0000259" key="3">
    <source>
        <dbReference type="Pfam" id="PF01156"/>
    </source>
</evidence>
<protein>
    <submittedName>
        <fullName evidence="4">Purine nucleosidase</fullName>
        <ecNumber evidence="4">3.2.2.1</ecNumber>
    </submittedName>
</protein>
<evidence type="ECO:0000313" key="4">
    <source>
        <dbReference type="EMBL" id="GAC14201.1"/>
    </source>
</evidence>
<keyword evidence="1 4" id="KW-0378">Hydrolase</keyword>
<dbReference type="RefSeq" id="WP_008844017.1">
    <property type="nucleotide sequence ID" value="NZ_BAEN01000035.1"/>
</dbReference>
<dbReference type="InterPro" id="IPR023186">
    <property type="entry name" value="IUNH"/>
</dbReference>
<dbReference type="OrthoDB" id="9797882at2"/>
<dbReference type="Gene3D" id="3.90.245.10">
    <property type="entry name" value="Ribonucleoside hydrolase-like"/>
    <property type="match status" value="1"/>
</dbReference>
<comment type="caution">
    <text evidence="4">The sequence shown here is derived from an EMBL/GenBank/DDBJ whole genome shotgun (WGS) entry which is preliminary data.</text>
</comment>
<sequence length="325" mass="35912">MTKQDEINKTKTSASEKRKVVFDHDGGVDDLLSLMLLLSMDHVELLAVTITPADCYLSDATISTLKILAMFGRKNVPVGLGNIHGVNAFPADWRAQPKICNVLPDMLTQQYDPQQVSDLQADALIKSCLSTNQDVTVLMTGPSTNLIAAIESQPDIKEAIEQVVWMGGAVDVPGNVAMYNHDKSAEWNAYWDPTASQKLIASGLNIKLISLDATNCLPVNVDFLSQLAAQKHYPISSLACQFWATTINTIPSYEFTYFMWDVLATSVLGLQGNEIEFQTVKIDVATEEPNEGQTYRDPDNGFAIDVAYNVNRDAVLNYILEQFKR</sequence>
<dbReference type="STRING" id="1127673.GLIP_1567"/>
<dbReference type="AlphaFoldDB" id="K6XR77"/>
<dbReference type="InterPro" id="IPR036452">
    <property type="entry name" value="Ribo_hydro-like"/>
</dbReference>
<dbReference type="EC" id="3.2.2.1" evidence="4"/>
<dbReference type="eggNOG" id="COG1957">
    <property type="taxonomic scope" value="Bacteria"/>
</dbReference>
<evidence type="ECO:0000256" key="2">
    <source>
        <dbReference type="ARBA" id="ARBA00023295"/>
    </source>
</evidence>
<dbReference type="GO" id="GO:0005829">
    <property type="term" value="C:cytosol"/>
    <property type="evidence" value="ECO:0007669"/>
    <property type="project" value="TreeGrafter"/>
</dbReference>
<evidence type="ECO:0000313" key="5">
    <source>
        <dbReference type="Proteomes" id="UP000006334"/>
    </source>
</evidence>
<reference evidence="4 5" key="1">
    <citation type="journal article" date="2017" name="Antonie Van Leeuwenhoek">
        <title>Rhizobium rhizosphaerae sp. nov., a novel species isolated from rice rhizosphere.</title>
        <authorList>
            <person name="Zhao J.J."/>
            <person name="Zhang J."/>
            <person name="Zhang R.J."/>
            <person name="Zhang C.W."/>
            <person name="Yin H.Q."/>
            <person name="Zhang X.X."/>
        </authorList>
    </citation>
    <scope>NUCLEOTIDE SEQUENCE [LARGE SCALE GENOMIC DNA]</scope>
    <source>
        <strain evidence="4 5">E3</strain>
    </source>
</reference>
<evidence type="ECO:0000256" key="1">
    <source>
        <dbReference type="ARBA" id="ARBA00022801"/>
    </source>
</evidence>
<dbReference type="SUPFAM" id="SSF53590">
    <property type="entry name" value="Nucleoside hydrolase"/>
    <property type="match status" value="1"/>
</dbReference>
<proteinExistence type="predicted"/>
<feature type="domain" description="Inosine/uridine-preferring nucleoside hydrolase" evidence="3">
    <location>
        <begin position="20"/>
        <end position="316"/>
    </location>
</feature>